<gene>
    <name evidence="1" type="ORF">BBN63_02990</name>
</gene>
<dbReference type="Proteomes" id="UP000189677">
    <property type="component" value="Chromosome"/>
</dbReference>
<sequence length="173" mass="19015">MSGDRLDAEWVRGWCEESSTALRDLMSSFLKTHGFPPGSNTVTLATTESHQATDALVDLMPIPSDLTTLYWVVREVSLPDVDSGYFIHSPSTVTTHLREYGSVQVEGDDSALVFASDGGGHLFAVAGTGRVWRSTTASWFDDFEVVAAGLEEFLEHLGRRITDQGTPGQRHRR</sequence>
<evidence type="ECO:0000313" key="1">
    <source>
        <dbReference type="EMBL" id="AQU65370.1"/>
    </source>
</evidence>
<reference evidence="1 2" key="1">
    <citation type="submission" date="2016-11" db="EMBL/GenBank/DDBJ databases">
        <title>Complete genome sequence of Streptomyces niveus SCSIO 3406.</title>
        <authorList>
            <person name="Zhu Q."/>
            <person name="Cheng W."/>
            <person name="Song Y."/>
            <person name="Li Q."/>
            <person name="Ju J."/>
        </authorList>
    </citation>
    <scope>NUCLEOTIDE SEQUENCE [LARGE SCALE GENOMIC DNA]</scope>
    <source>
        <strain evidence="1 2">SCSIO 3406</strain>
    </source>
</reference>
<organism evidence="1 2">
    <name type="scientific">Streptomyces niveus</name>
    <name type="common">Streptomyces spheroides</name>
    <dbReference type="NCBI Taxonomy" id="193462"/>
    <lineage>
        <taxon>Bacteria</taxon>
        <taxon>Bacillati</taxon>
        <taxon>Actinomycetota</taxon>
        <taxon>Actinomycetes</taxon>
        <taxon>Kitasatosporales</taxon>
        <taxon>Streptomycetaceae</taxon>
        <taxon>Streptomyces</taxon>
    </lineage>
</organism>
<keyword evidence="2" id="KW-1185">Reference proteome</keyword>
<dbReference type="RefSeq" id="WP_078073873.1">
    <property type="nucleotide sequence ID" value="NZ_CP018047.1"/>
</dbReference>
<proteinExistence type="predicted"/>
<accession>A0A1U9QMF8</accession>
<protein>
    <recommendedName>
        <fullName evidence="3">SMI1/KNR4 family protein</fullName>
    </recommendedName>
</protein>
<dbReference type="KEGG" id="snw:BBN63_02990"/>
<evidence type="ECO:0008006" key="3">
    <source>
        <dbReference type="Google" id="ProtNLM"/>
    </source>
</evidence>
<evidence type="ECO:0000313" key="2">
    <source>
        <dbReference type="Proteomes" id="UP000189677"/>
    </source>
</evidence>
<dbReference type="EMBL" id="CP018047">
    <property type="protein sequence ID" value="AQU65370.1"/>
    <property type="molecule type" value="Genomic_DNA"/>
</dbReference>
<dbReference type="OrthoDB" id="3637779at2"/>
<dbReference type="AlphaFoldDB" id="A0A1U9QMF8"/>
<name>A0A1U9QMF8_STRNV</name>